<dbReference type="PROSITE" id="PS50885">
    <property type="entry name" value="HAMP"/>
    <property type="match status" value="1"/>
</dbReference>
<dbReference type="PROSITE" id="PS50111">
    <property type="entry name" value="CHEMOTAXIS_TRANSDUC_2"/>
    <property type="match status" value="1"/>
</dbReference>
<dbReference type="GO" id="GO:0016020">
    <property type="term" value="C:membrane"/>
    <property type="evidence" value="ECO:0007669"/>
    <property type="project" value="InterPro"/>
</dbReference>
<evidence type="ECO:0000256" key="3">
    <source>
        <dbReference type="ARBA" id="ARBA00023224"/>
    </source>
</evidence>
<evidence type="ECO:0000259" key="7">
    <source>
        <dbReference type="PROSITE" id="PS50111"/>
    </source>
</evidence>
<keyword evidence="10" id="KW-1185">Reference proteome</keyword>
<name>A0A919IRR0_9ACTN</name>
<dbReference type="GO" id="GO:0004888">
    <property type="term" value="F:transmembrane signaling receptor activity"/>
    <property type="evidence" value="ECO:0007669"/>
    <property type="project" value="InterPro"/>
</dbReference>
<dbReference type="InterPro" id="IPR004090">
    <property type="entry name" value="Chemotax_Me-accpt_rcpt"/>
</dbReference>
<feature type="domain" description="HAMP" evidence="8">
    <location>
        <begin position="241"/>
        <end position="293"/>
    </location>
</feature>
<evidence type="ECO:0000259" key="8">
    <source>
        <dbReference type="PROSITE" id="PS50885"/>
    </source>
</evidence>
<evidence type="ECO:0000256" key="4">
    <source>
        <dbReference type="ARBA" id="ARBA00029447"/>
    </source>
</evidence>
<dbReference type="RefSeq" id="WP_203754532.1">
    <property type="nucleotide sequence ID" value="NZ_BAAAUC010000053.1"/>
</dbReference>
<dbReference type="Proteomes" id="UP000619479">
    <property type="component" value="Unassembled WGS sequence"/>
</dbReference>
<dbReference type="Pfam" id="PF00015">
    <property type="entry name" value="MCPsignal"/>
    <property type="match status" value="1"/>
</dbReference>
<gene>
    <name evidence="9" type="ORF">Acy02nite_84350</name>
</gene>
<keyword evidence="1 6" id="KW-0812">Transmembrane</keyword>
<dbReference type="CDD" id="cd06225">
    <property type="entry name" value="HAMP"/>
    <property type="match status" value="1"/>
</dbReference>
<feature type="transmembrane region" description="Helical" evidence="6">
    <location>
        <begin position="29"/>
        <end position="52"/>
    </location>
</feature>
<evidence type="ECO:0000313" key="10">
    <source>
        <dbReference type="Proteomes" id="UP000619479"/>
    </source>
</evidence>
<dbReference type="InterPro" id="IPR003660">
    <property type="entry name" value="HAMP_dom"/>
</dbReference>
<sequence>MQPETSATGRTVPAASRGLLERVLGDRSLLIKSTITAACVAVVALVVTIVSLSRMAQLSDDLGIMKRHHVDSMEQVSNMREGMTTMFRGMLLVASAQGQKNSELYRLGVTGAADADKQIDTSVAAYRTIATDSGARDRLERLDSFTTAMTRYRALRDVIIFGKTPPSGFEMPTEAQILPAFNEAEDGINGALSELQKAEESDADAMTAEGERAYQRSRWITLAGLVIGFVVAAFVGFGVARLIRRQLETVSSALRAVADGDLTVPAEVRSRDELGQMAQAVNRAREGLQTTVRQLTHDAGTLGSVTERLSSITTRLDAEAREAAEQAGMVAGTAGEVSASVQSVAAGSDEMGASIREISENASSAAQVAASAVGVAQATNDTVAKLGASSAEIGDVVKTITSIAEQTNLLALNATIEAARAGEAGKGFAVVATEVKDLAQETAKATEDIAQRVQAIQADTENAVTAIQEISRIISEINDYQVTIASAVEEQTATTNEMSRSIGEAASGSTNIAGNINAVASAAHATTSALGEADASMSELTQIAGELREVVARFRI</sequence>
<comment type="similarity">
    <text evidence="4">Belongs to the methyl-accepting chemotaxis (MCP) protein family.</text>
</comment>
<reference evidence="9" key="1">
    <citation type="submission" date="2021-01" db="EMBL/GenBank/DDBJ databases">
        <title>Whole genome shotgun sequence of Actinoplanes cyaneus NBRC 14990.</title>
        <authorList>
            <person name="Komaki H."/>
            <person name="Tamura T."/>
        </authorList>
    </citation>
    <scope>NUCLEOTIDE SEQUENCE</scope>
    <source>
        <strain evidence="9">NBRC 14990</strain>
    </source>
</reference>
<accession>A0A919IRR0</accession>
<dbReference type="Pfam" id="PF00672">
    <property type="entry name" value="HAMP"/>
    <property type="match status" value="1"/>
</dbReference>
<evidence type="ECO:0000256" key="1">
    <source>
        <dbReference type="ARBA" id="ARBA00022692"/>
    </source>
</evidence>
<dbReference type="AlphaFoldDB" id="A0A919IRR0"/>
<proteinExistence type="inferred from homology"/>
<keyword evidence="6" id="KW-0472">Membrane</keyword>
<evidence type="ECO:0000256" key="6">
    <source>
        <dbReference type="SAM" id="Phobius"/>
    </source>
</evidence>
<feature type="transmembrane region" description="Helical" evidence="6">
    <location>
        <begin position="219"/>
        <end position="243"/>
    </location>
</feature>
<feature type="domain" description="Methyl-accepting transducer" evidence="7">
    <location>
        <begin position="312"/>
        <end position="541"/>
    </location>
</feature>
<evidence type="ECO:0000256" key="2">
    <source>
        <dbReference type="ARBA" id="ARBA00022989"/>
    </source>
</evidence>
<dbReference type="Gene3D" id="1.10.287.950">
    <property type="entry name" value="Methyl-accepting chemotaxis protein"/>
    <property type="match status" value="1"/>
</dbReference>
<dbReference type="GO" id="GO:0007165">
    <property type="term" value="P:signal transduction"/>
    <property type="evidence" value="ECO:0007669"/>
    <property type="project" value="UniProtKB-KW"/>
</dbReference>
<dbReference type="GO" id="GO:0006935">
    <property type="term" value="P:chemotaxis"/>
    <property type="evidence" value="ECO:0007669"/>
    <property type="project" value="InterPro"/>
</dbReference>
<dbReference type="SUPFAM" id="SSF58104">
    <property type="entry name" value="Methyl-accepting chemotaxis protein (MCP) signaling domain"/>
    <property type="match status" value="1"/>
</dbReference>
<protein>
    <recommendedName>
        <fullName evidence="11">Methyl-accepting chemotaxis protein</fullName>
    </recommendedName>
</protein>
<evidence type="ECO:0000256" key="5">
    <source>
        <dbReference type="PROSITE-ProRule" id="PRU00284"/>
    </source>
</evidence>
<evidence type="ECO:0000313" key="9">
    <source>
        <dbReference type="EMBL" id="GID70554.1"/>
    </source>
</evidence>
<comment type="caution">
    <text evidence="9">The sequence shown here is derived from an EMBL/GenBank/DDBJ whole genome shotgun (WGS) entry which is preliminary data.</text>
</comment>
<dbReference type="PRINTS" id="PR00260">
    <property type="entry name" value="CHEMTRNSDUCR"/>
</dbReference>
<dbReference type="SMART" id="SM00304">
    <property type="entry name" value="HAMP"/>
    <property type="match status" value="1"/>
</dbReference>
<dbReference type="SMART" id="SM00283">
    <property type="entry name" value="MA"/>
    <property type="match status" value="1"/>
</dbReference>
<dbReference type="PANTHER" id="PTHR32089">
    <property type="entry name" value="METHYL-ACCEPTING CHEMOTAXIS PROTEIN MCPB"/>
    <property type="match status" value="1"/>
</dbReference>
<organism evidence="9 10">
    <name type="scientific">Actinoplanes cyaneus</name>
    <dbReference type="NCBI Taxonomy" id="52696"/>
    <lineage>
        <taxon>Bacteria</taxon>
        <taxon>Bacillati</taxon>
        <taxon>Actinomycetota</taxon>
        <taxon>Actinomycetes</taxon>
        <taxon>Micromonosporales</taxon>
        <taxon>Micromonosporaceae</taxon>
        <taxon>Actinoplanes</taxon>
    </lineage>
</organism>
<keyword evidence="2 6" id="KW-1133">Transmembrane helix</keyword>
<dbReference type="EMBL" id="BOMH01000077">
    <property type="protein sequence ID" value="GID70554.1"/>
    <property type="molecule type" value="Genomic_DNA"/>
</dbReference>
<dbReference type="InterPro" id="IPR004089">
    <property type="entry name" value="MCPsignal_dom"/>
</dbReference>
<evidence type="ECO:0008006" key="11">
    <source>
        <dbReference type="Google" id="ProtNLM"/>
    </source>
</evidence>
<keyword evidence="3 5" id="KW-0807">Transducer</keyword>
<dbReference type="PANTHER" id="PTHR32089:SF112">
    <property type="entry name" value="LYSOZYME-LIKE PROTEIN-RELATED"/>
    <property type="match status" value="1"/>
</dbReference>